<feature type="domain" description="FAD dependent oxidoreductase" evidence="2">
    <location>
        <begin position="31"/>
        <end position="382"/>
    </location>
</feature>
<dbReference type="PANTHER" id="PTHR13847:SF150">
    <property type="entry name" value="OXIDOREDUCTASE TDA3-RELATED"/>
    <property type="match status" value="1"/>
</dbReference>
<evidence type="ECO:0000313" key="4">
    <source>
        <dbReference type="EMBL" id="CAH0365240.1"/>
    </source>
</evidence>
<organism evidence="3">
    <name type="scientific">Pelagomonas calceolata</name>
    <dbReference type="NCBI Taxonomy" id="35677"/>
    <lineage>
        <taxon>Eukaryota</taxon>
        <taxon>Sar</taxon>
        <taxon>Stramenopiles</taxon>
        <taxon>Ochrophyta</taxon>
        <taxon>Pelagophyceae</taxon>
        <taxon>Pelagomonadales</taxon>
        <taxon>Pelagomonadaceae</taxon>
        <taxon>Pelagomonas</taxon>
    </lineage>
</organism>
<sequence>MRVAVAAAALLVKTAALSMAARGLPLQPSGKVVILGGGLQGCASAYYLKQRGFQDVTIVERTSVAAAASGKGGGFLARGWGSGPTRPLHEVSFDLHAELAKTLNLKTYRKIKTLSVTGELGLRGWPPADKPAKAPFSPDAPAWLDKEDTGAKLMDPDTAQVVPKELCEALFAASGAKLVEGRASGLEMDGDACTGVNVDGTTVPCDAVVCAMGAWSVLLEDWIGAETGLSVPLEGVYSSSIVFEGSPEVAAEPCALFCAEDSNSCHLEVYPRVDGSVYLCGIGGSDHVRGARLREGGDLQDASLMKANPDRVAAAVASFQGMAPFARGQTPKIEQACMRPCAPDAMPVLGLVPGTANVVCAYGHNCWGILWAPVTGLLISELLADGRVKAIPSLDPFSPRRFMRRAPKRGRARGDERVGEQW</sequence>
<gene>
    <name evidence="3" type="ORF">PCAL00307_LOCUS10122</name>
    <name evidence="4" type="ORF">PECAL_1P16680</name>
</gene>
<evidence type="ECO:0000313" key="3">
    <source>
        <dbReference type="EMBL" id="CAE0694686.1"/>
    </source>
</evidence>
<dbReference type="Proteomes" id="UP000789595">
    <property type="component" value="Unassembled WGS sequence"/>
</dbReference>
<reference evidence="3" key="1">
    <citation type="submission" date="2021-01" db="EMBL/GenBank/DDBJ databases">
        <authorList>
            <person name="Corre E."/>
            <person name="Pelletier E."/>
            <person name="Niang G."/>
            <person name="Scheremetjew M."/>
            <person name="Finn R."/>
            <person name="Kale V."/>
            <person name="Holt S."/>
            <person name="Cochrane G."/>
            <person name="Meng A."/>
            <person name="Brown T."/>
            <person name="Cohen L."/>
        </authorList>
    </citation>
    <scope>NUCLEOTIDE SEQUENCE</scope>
    <source>
        <strain evidence="3">CCMP1756</strain>
    </source>
</reference>
<feature type="chain" id="PRO_5035593884" description="FAD dependent oxidoreductase domain-containing protein" evidence="1">
    <location>
        <begin position="17"/>
        <end position="422"/>
    </location>
</feature>
<dbReference type="InterPro" id="IPR036188">
    <property type="entry name" value="FAD/NAD-bd_sf"/>
</dbReference>
<dbReference type="PANTHER" id="PTHR13847">
    <property type="entry name" value="SARCOSINE DEHYDROGENASE-RELATED"/>
    <property type="match status" value="1"/>
</dbReference>
<dbReference type="Pfam" id="PF01266">
    <property type="entry name" value="DAO"/>
    <property type="match status" value="1"/>
</dbReference>
<dbReference type="AlphaFoldDB" id="A0A7S3ZUZ8"/>
<dbReference type="Gene3D" id="3.30.9.10">
    <property type="entry name" value="D-Amino Acid Oxidase, subunit A, domain 2"/>
    <property type="match status" value="1"/>
</dbReference>
<proteinExistence type="predicted"/>
<name>A0A7S3ZUZ8_9STRA</name>
<dbReference type="OrthoDB" id="498204at2759"/>
<dbReference type="Gene3D" id="3.50.50.60">
    <property type="entry name" value="FAD/NAD(P)-binding domain"/>
    <property type="match status" value="2"/>
</dbReference>
<dbReference type="SUPFAM" id="SSF51905">
    <property type="entry name" value="FAD/NAD(P)-binding domain"/>
    <property type="match status" value="1"/>
</dbReference>
<keyword evidence="1" id="KW-0732">Signal</keyword>
<dbReference type="GO" id="GO:0005737">
    <property type="term" value="C:cytoplasm"/>
    <property type="evidence" value="ECO:0007669"/>
    <property type="project" value="TreeGrafter"/>
</dbReference>
<evidence type="ECO:0000313" key="5">
    <source>
        <dbReference type="Proteomes" id="UP000789595"/>
    </source>
</evidence>
<dbReference type="EMBL" id="HBIW01011817">
    <property type="protein sequence ID" value="CAE0694686.1"/>
    <property type="molecule type" value="Transcribed_RNA"/>
</dbReference>
<evidence type="ECO:0000256" key="1">
    <source>
        <dbReference type="SAM" id="SignalP"/>
    </source>
</evidence>
<keyword evidence="5" id="KW-1185">Reference proteome</keyword>
<accession>A0A7S3ZUZ8</accession>
<dbReference type="EMBL" id="CAKKNE010000001">
    <property type="protein sequence ID" value="CAH0365240.1"/>
    <property type="molecule type" value="Genomic_DNA"/>
</dbReference>
<feature type="signal peptide" evidence="1">
    <location>
        <begin position="1"/>
        <end position="16"/>
    </location>
</feature>
<evidence type="ECO:0000259" key="2">
    <source>
        <dbReference type="Pfam" id="PF01266"/>
    </source>
</evidence>
<dbReference type="InterPro" id="IPR006076">
    <property type="entry name" value="FAD-dep_OxRdtase"/>
</dbReference>
<protein>
    <recommendedName>
        <fullName evidence="2">FAD dependent oxidoreductase domain-containing protein</fullName>
    </recommendedName>
</protein>
<reference evidence="4" key="2">
    <citation type="submission" date="2021-11" db="EMBL/GenBank/DDBJ databases">
        <authorList>
            <consortium name="Genoscope - CEA"/>
            <person name="William W."/>
        </authorList>
    </citation>
    <scope>NUCLEOTIDE SEQUENCE</scope>
</reference>